<evidence type="ECO:0000313" key="4">
    <source>
        <dbReference type="Proteomes" id="UP000728647"/>
    </source>
</evidence>
<dbReference type="InterPro" id="IPR058284">
    <property type="entry name" value="DUF7978"/>
</dbReference>
<comment type="caution">
    <text evidence="3">The sequence shown here is derived from an EMBL/GenBank/DDBJ whole genome shotgun (WGS) entry which is preliminary data.</text>
</comment>
<feature type="transmembrane region" description="Helical" evidence="1">
    <location>
        <begin position="39"/>
        <end position="58"/>
    </location>
</feature>
<dbReference type="EMBL" id="JABURA010000001">
    <property type="protein sequence ID" value="NUB89910.1"/>
    <property type="molecule type" value="Genomic_DNA"/>
</dbReference>
<evidence type="ECO:0000256" key="1">
    <source>
        <dbReference type="SAM" id="Phobius"/>
    </source>
</evidence>
<dbReference type="AlphaFoldDB" id="A0A8J8GIN5"/>
<organism evidence="3 4">
    <name type="scientific">Haloterrigena gelatinilytica</name>
    <dbReference type="NCBI Taxonomy" id="2741724"/>
    <lineage>
        <taxon>Archaea</taxon>
        <taxon>Methanobacteriati</taxon>
        <taxon>Methanobacteriota</taxon>
        <taxon>Stenosarchaea group</taxon>
        <taxon>Halobacteria</taxon>
        <taxon>Halobacteriales</taxon>
        <taxon>Natrialbaceae</taxon>
        <taxon>Haloterrigena</taxon>
    </lineage>
</organism>
<evidence type="ECO:0000259" key="2">
    <source>
        <dbReference type="Pfam" id="PF25933"/>
    </source>
</evidence>
<dbReference type="OrthoDB" id="270777at2157"/>
<reference evidence="3" key="1">
    <citation type="submission" date="2020-06" db="EMBL/GenBank/DDBJ databases">
        <title>Haloterrigena sp. nov., an extremely halophilic archaeon isolated from a saline sediment.</title>
        <authorList>
            <person name="Liu B.-B."/>
        </authorList>
    </citation>
    <scope>NUCLEOTIDE SEQUENCE</scope>
    <source>
        <strain evidence="3">SYSU A121-1</strain>
    </source>
</reference>
<gene>
    <name evidence="3" type="ORF">HT576_02535</name>
</gene>
<sequence>MLGLGAVVTEASTEGTVVGFEESRSMGPQLLPTVFLGGVRYPLVFATAGAVLGASPAGRSGRRPRRKRL</sequence>
<dbReference type="Pfam" id="PF25933">
    <property type="entry name" value="DUF7978"/>
    <property type="match status" value="1"/>
</dbReference>
<keyword evidence="1" id="KW-0812">Transmembrane</keyword>
<proteinExistence type="predicted"/>
<keyword evidence="1" id="KW-1133">Transmembrane helix</keyword>
<feature type="domain" description="DUF7978" evidence="2">
    <location>
        <begin position="2"/>
        <end position="54"/>
    </location>
</feature>
<keyword evidence="1" id="KW-0472">Membrane</keyword>
<protein>
    <recommendedName>
        <fullName evidence="2">DUF7978 domain-containing protein</fullName>
    </recommendedName>
</protein>
<accession>A0A8J8GIN5</accession>
<name>A0A8J8GIN5_9EURY</name>
<dbReference type="Proteomes" id="UP000728647">
    <property type="component" value="Unassembled WGS sequence"/>
</dbReference>
<evidence type="ECO:0000313" key="3">
    <source>
        <dbReference type="EMBL" id="NUB89910.1"/>
    </source>
</evidence>
<dbReference type="RefSeq" id="WP_174701180.1">
    <property type="nucleotide sequence ID" value="NZ_JABURA010000001.1"/>
</dbReference>